<gene>
    <name evidence="2" type="ORF">B0T22DRAFT_447978</name>
</gene>
<evidence type="ECO:0000256" key="1">
    <source>
        <dbReference type="SAM" id="MobiDB-lite"/>
    </source>
</evidence>
<proteinExistence type="predicted"/>
<keyword evidence="3" id="KW-1185">Reference proteome</keyword>
<name>A0AAE0XFZ8_9PEZI</name>
<protein>
    <submittedName>
        <fullName evidence="2">Uncharacterized protein</fullName>
    </submittedName>
</protein>
<reference evidence="2" key="2">
    <citation type="submission" date="2023-06" db="EMBL/GenBank/DDBJ databases">
        <authorList>
            <consortium name="Lawrence Berkeley National Laboratory"/>
            <person name="Haridas S."/>
            <person name="Hensen N."/>
            <person name="Bonometti L."/>
            <person name="Westerberg I."/>
            <person name="Brannstrom I.O."/>
            <person name="Guillou S."/>
            <person name="Cros-Aarteil S."/>
            <person name="Calhoun S."/>
            <person name="Kuo A."/>
            <person name="Mondo S."/>
            <person name="Pangilinan J."/>
            <person name="Riley R."/>
            <person name="Labutti K."/>
            <person name="Andreopoulos B."/>
            <person name="Lipzen A."/>
            <person name="Chen C."/>
            <person name="Yanf M."/>
            <person name="Daum C."/>
            <person name="Ng V."/>
            <person name="Clum A."/>
            <person name="Steindorff A."/>
            <person name="Ohm R."/>
            <person name="Martin F."/>
            <person name="Silar P."/>
            <person name="Natvig D."/>
            <person name="Lalanne C."/>
            <person name="Gautier V."/>
            <person name="Ament-Velasquez S.L."/>
            <person name="Kruys A."/>
            <person name="Hutchinson M.I."/>
            <person name="Powell A.J."/>
            <person name="Barry K."/>
            <person name="Miller A.N."/>
            <person name="Grigoriev I.V."/>
            <person name="Debuchy R."/>
            <person name="Gladieux P."/>
            <person name="Thoren M.H."/>
            <person name="Johannesson H."/>
        </authorList>
    </citation>
    <scope>NUCLEOTIDE SEQUENCE</scope>
    <source>
        <strain evidence="2">CBS 314.62</strain>
    </source>
</reference>
<evidence type="ECO:0000313" key="2">
    <source>
        <dbReference type="EMBL" id="KAK3692717.1"/>
    </source>
</evidence>
<dbReference type="EMBL" id="JAULSO010000001">
    <property type="protein sequence ID" value="KAK3692717.1"/>
    <property type="molecule type" value="Genomic_DNA"/>
</dbReference>
<accession>A0AAE0XFZ8</accession>
<organism evidence="2 3">
    <name type="scientific">Podospora appendiculata</name>
    <dbReference type="NCBI Taxonomy" id="314037"/>
    <lineage>
        <taxon>Eukaryota</taxon>
        <taxon>Fungi</taxon>
        <taxon>Dikarya</taxon>
        <taxon>Ascomycota</taxon>
        <taxon>Pezizomycotina</taxon>
        <taxon>Sordariomycetes</taxon>
        <taxon>Sordariomycetidae</taxon>
        <taxon>Sordariales</taxon>
        <taxon>Podosporaceae</taxon>
        <taxon>Podospora</taxon>
    </lineage>
</organism>
<feature type="compositionally biased region" description="Basic residues" evidence="1">
    <location>
        <begin position="103"/>
        <end position="115"/>
    </location>
</feature>
<comment type="caution">
    <text evidence="2">The sequence shown here is derived from an EMBL/GenBank/DDBJ whole genome shotgun (WGS) entry which is preliminary data.</text>
</comment>
<sequence length="287" mass="31790">MDHFNSTVRDGELVNTRRGLQVSRQKFNGLSFVNTYPQIPTPELSADVDPGSSSSAVADPSKPPQRRFKFVDKNTSHRPSRSKAQSHDTEPPDNNFPPDLGHGKRPRRSNLHQHRSTTATTSPSSSQTPPHSSSAKDSQVSSPSINQDIPTGPGPGVYDPRGDPRGWPATDLPFGISEEHWRLFHQYFAHLPIKLYPYEDVLTYNPARSHDFYAMVVQDVAALYNVLMCGSITTAVLTSETNSKSLDYYISMECAILNRKLDQNKAVDQVALLCIAGLALMVLCWPS</sequence>
<feature type="compositionally biased region" description="Low complexity" evidence="1">
    <location>
        <begin position="116"/>
        <end position="133"/>
    </location>
</feature>
<feature type="compositionally biased region" description="Polar residues" evidence="1">
    <location>
        <begin position="135"/>
        <end position="149"/>
    </location>
</feature>
<dbReference type="AlphaFoldDB" id="A0AAE0XFZ8"/>
<feature type="region of interest" description="Disordered" evidence="1">
    <location>
        <begin position="33"/>
        <end position="165"/>
    </location>
</feature>
<dbReference type="Proteomes" id="UP001270362">
    <property type="component" value="Unassembled WGS sequence"/>
</dbReference>
<evidence type="ECO:0000313" key="3">
    <source>
        <dbReference type="Proteomes" id="UP001270362"/>
    </source>
</evidence>
<reference evidence="2" key="1">
    <citation type="journal article" date="2023" name="Mol. Phylogenet. Evol.">
        <title>Genome-scale phylogeny and comparative genomics of the fungal order Sordariales.</title>
        <authorList>
            <person name="Hensen N."/>
            <person name="Bonometti L."/>
            <person name="Westerberg I."/>
            <person name="Brannstrom I.O."/>
            <person name="Guillou S."/>
            <person name="Cros-Aarteil S."/>
            <person name="Calhoun S."/>
            <person name="Haridas S."/>
            <person name="Kuo A."/>
            <person name="Mondo S."/>
            <person name="Pangilinan J."/>
            <person name="Riley R."/>
            <person name="LaButti K."/>
            <person name="Andreopoulos B."/>
            <person name="Lipzen A."/>
            <person name="Chen C."/>
            <person name="Yan M."/>
            <person name="Daum C."/>
            <person name="Ng V."/>
            <person name="Clum A."/>
            <person name="Steindorff A."/>
            <person name="Ohm R.A."/>
            <person name="Martin F."/>
            <person name="Silar P."/>
            <person name="Natvig D.O."/>
            <person name="Lalanne C."/>
            <person name="Gautier V."/>
            <person name="Ament-Velasquez S.L."/>
            <person name="Kruys A."/>
            <person name="Hutchinson M.I."/>
            <person name="Powell A.J."/>
            <person name="Barry K."/>
            <person name="Miller A.N."/>
            <person name="Grigoriev I.V."/>
            <person name="Debuchy R."/>
            <person name="Gladieux P."/>
            <person name="Hiltunen Thoren M."/>
            <person name="Johannesson H."/>
        </authorList>
    </citation>
    <scope>NUCLEOTIDE SEQUENCE</scope>
    <source>
        <strain evidence="2">CBS 314.62</strain>
    </source>
</reference>